<dbReference type="GO" id="GO:0010113">
    <property type="term" value="P:negative regulation of systemic acquired resistance"/>
    <property type="evidence" value="ECO:0007669"/>
    <property type="project" value="EnsemblPlants"/>
</dbReference>
<keyword evidence="2" id="KW-1185">Reference proteome</keyword>
<dbReference type="GO" id="GO:0006338">
    <property type="term" value="P:chromatin remodeling"/>
    <property type="evidence" value="ECO:0007669"/>
    <property type="project" value="EnsemblPlants"/>
</dbReference>
<reference evidence="1" key="1">
    <citation type="submission" date="2021-01" db="UniProtKB">
        <authorList>
            <consortium name="EnsemblPlants"/>
        </authorList>
    </citation>
    <scope>IDENTIFICATION</scope>
</reference>
<evidence type="ECO:0000313" key="2">
    <source>
        <dbReference type="Proteomes" id="UP000594263"/>
    </source>
</evidence>
<proteinExistence type="predicted"/>
<dbReference type="GO" id="GO:0045892">
    <property type="term" value="P:negative regulation of DNA-templated transcription"/>
    <property type="evidence" value="ECO:0007669"/>
    <property type="project" value="EnsemblPlants"/>
</dbReference>
<dbReference type="EnsemblPlants" id="Kaladp0067s0064.1.v1.1">
    <property type="protein sequence ID" value="Kaladp0067s0064.1.v1.1"/>
    <property type="gene ID" value="Kaladp0067s0064.v1.1"/>
</dbReference>
<dbReference type="GO" id="GO:0005634">
    <property type="term" value="C:nucleus"/>
    <property type="evidence" value="ECO:0007669"/>
    <property type="project" value="EnsemblPlants"/>
</dbReference>
<organism evidence="1 2">
    <name type="scientific">Kalanchoe fedtschenkoi</name>
    <name type="common">Lavender scallops</name>
    <name type="synonym">South American air plant</name>
    <dbReference type="NCBI Taxonomy" id="63787"/>
    <lineage>
        <taxon>Eukaryota</taxon>
        <taxon>Viridiplantae</taxon>
        <taxon>Streptophyta</taxon>
        <taxon>Embryophyta</taxon>
        <taxon>Tracheophyta</taxon>
        <taxon>Spermatophyta</taxon>
        <taxon>Magnoliopsida</taxon>
        <taxon>eudicotyledons</taxon>
        <taxon>Gunneridae</taxon>
        <taxon>Pentapetalae</taxon>
        <taxon>Saxifragales</taxon>
        <taxon>Crassulaceae</taxon>
        <taxon>Kalanchoe</taxon>
    </lineage>
</organism>
<protein>
    <recommendedName>
        <fullName evidence="3">Negative regulator of systemic acquired resistance SNI1</fullName>
    </recommendedName>
</protein>
<dbReference type="AlphaFoldDB" id="A0A7N0UG95"/>
<sequence length="473" mass="52355">MERGARMLSDTGIEENTLAILDPTGIKDAKDDVDDRLAFLEAVRAASLAPDAGVAPTSKMCQAIFRILREGKNLELCMATYQLLMDINKRFPRVIAPNVDTTDSSSTPVDSELVVVNEAWSPFASGSDIPARTRGASGENDSRLIDSCNFHQLIERLVEEADKSNIALKHFADMLLFDYLVDVLDGDFLPRWDSYKETANWALVRDSLLNKLLSSRRINYKGFIKDCVTLISTLQSLSTGDSRGDEDSEVTKPSRDCDAAVSLAFLEREKCTCLAVRKLLLMIMELDALKKSADTRLQTTRGDSVRTPAMEIILDELMYNTDALFHFLQVFDEPNWKLELAVQYLRKYIAKPSVRTRRSQESADDGTLVGLLKTLSNHATAKTVIRKIRSREVLGLLLAHAFQAYLSLSLGEKKQYAQGSDTSLELLGGSSREEVCKGVISAFQSLKKADERAGALPIGKQALFTAAAILSIK</sequence>
<dbReference type="PANTHER" id="PTHR37243">
    <property type="entry name" value="NEGATIVE REGULATOR OF SYSTEMIC ACQUIRED RESISTANCE SNI1"/>
    <property type="match status" value="1"/>
</dbReference>
<dbReference type="OMA" id="CIAMQKF"/>
<evidence type="ECO:0008006" key="3">
    <source>
        <dbReference type="Google" id="ProtNLM"/>
    </source>
</evidence>
<dbReference type="Gramene" id="Kaladp0067s0064.1.v1.1">
    <property type="protein sequence ID" value="Kaladp0067s0064.1.v1.1"/>
    <property type="gene ID" value="Kaladp0067s0064.v1.1"/>
</dbReference>
<dbReference type="GO" id="GO:0016444">
    <property type="term" value="P:somatic cell DNA recombination"/>
    <property type="evidence" value="ECO:0007669"/>
    <property type="project" value="EnsemblPlants"/>
</dbReference>
<dbReference type="GO" id="GO:0006974">
    <property type="term" value="P:DNA damage response"/>
    <property type="evidence" value="ECO:0007669"/>
    <property type="project" value="EnsemblPlants"/>
</dbReference>
<dbReference type="InterPro" id="IPR034561">
    <property type="entry name" value="SNI1"/>
</dbReference>
<dbReference type="GO" id="GO:0000976">
    <property type="term" value="F:transcription cis-regulatory region binding"/>
    <property type="evidence" value="ECO:0007669"/>
    <property type="project" value="EnsemblPlants"/>
</dbReference>
<dbReference type="GO" id="GO:0002215">
    <property type="term" value="P:defense response to nematode"/>
    <property type="evidence" value="ECO:0007669"/>
    <property type="project" value="EnsemblPlants"/>
</dbReference>
<dbReference type="GO" id="GO:0030915">
    <property type="term" value="C:Smc5-Smc6 complex"/>
    <property type="evidence" value="ECO:0007669"/>
    <property type="project" value="EnsemblPlants"/>
</dbReference>
<evidence type="ECO:0000313" key="1">
    <source>
        <dbReference type="EnsemblPlants" id="Kaladp0067s0064.1.v1.1"/>
    </source>
</evidence>
<dbReference type="PANTHER" id="PTHR37243:SF2">
    <property type="entry name" value="NEGATIVE REGULATOR OF SYSTEMIC ACQUIRED RESISTANCE SNI1"/>
    <property type="match status" value="1"/>
</dbReference>
<accession>A0A7N0UG95</accession>
<dbReference type="Proteomes" id="UP000594263">
    <property type="component" value="Unplaced"/>
</dbReference>
<name>A0A7N0UG95_KALFE</name>